<protein>
    <recommendedName>
        <fullName evidence="3">DUF4351 domain-containing protein</fullName>
    </recommendedName>
</protein>
<keyword evidence="2" id="KW-1185">Reference proteome</keyword>
<evidence type="ECO:0000313" key="1">
    <source>
        <dbReference type="EMBL" id="OLT58250.1"/>
    </source>
</evidence>
<sequence>MRLSPLLLEKLEAATQSGIQQGIQQGMQQGLRMERTAIIENLLRVRFNSLDDQLRGIIEPMLSLSNQ</sequence>
<evidence type="ECO:0000313" key="2">
    <source>
        <dbReference type="Proteomes" id="UP000186657"/>
    </source>
</evidence>
<name>A0A1U7MX13_9CYAN</name>
<evidence type="ECO:0008006" key="3">
    <source>
        <dbReference type="Google" id="ProtNLM"/>
    </source>
</evidence>
<dbReference type="RefSeq" id="WP_143727456.1">
    <property type="nucleotide sequence ID" value="NZ_MKZS01000001.1"/>
</dbReference>
<dbReference type="AlphaFoldDB" id="A0A1U7MX13"/>
<reference evidence="1 2" key="1">
    <citation type="submission" date="2016-10" db="EMBL/GenBank/DDBJ databases">
        <title>Comparative genomics uncovers the prolific and rare metabolic potential of the cyanobacterial genus Moorea.</title>
        <authorList>
            <person name="Leao T."/>
            <person name="Castelao G."/>
            <person name="Korobeynikov A."/>
            <person name="Monroe E.A."/>
            <person name="Podell S."/>
            <person name="Glukhov E."/>
            <person name="Allen E."/>
            <person name="Gerwick W.H."/>
            <person name="Gerwick L."/>
        </authorList>
    </citation>
    <scope>NUCLEOTIDE SEQUENCE [LARGE SCALE GENOMIC DNA]</scope>
    <source>
        <strain evidence="1 2">PNG5-198</strain>
    </source>
</reference>
<comment type="caution">
    <text evidence="1">The sequence shown here is derived from an EMBL/GenBank/DDBJ whole genome shotgun (WGS) entry which is preliminary data.</text>
</comment>
<gene>
    <name evidence="1" type="ORF">BJP37_03505</name>
</gene>
<accession>A0A1U7MX13</accession>
<dbReference type="EMBL" id="MKZS01000001">
    <property type="protein sequence ID" value="OLT58250.1"/>
    <property type="molecule type" value="Genomic_DNA"/>
</dbReference>
<organism evidence="1 2">
    <name type="scientific">Moorena bouillonii PNG</name>
    <dbReference type="NCBI Taxonomy" id="568701"/>
    <lineage>
        <taxon>Bacteria</taxon>
        <taxon>Bacillati</taxon>
        <taxon>Cyanobacteriota</taxon>
        <taxon>Cyanophyceae</taxon>
        <taxon>Coleofasciculales</taxon>
        <taxon>Coleofasciculaceae</taxon>
        <taxon>Moorena</taxon>
    </lineage>
</organism>
<proteinExistence type="predicted"/>
<dbReference type="Proteomes" id="UP000186657">
    <property type="component" value="Unassembled WGS sequence"/>
</dbReference>